<evidence type="ECO:0000313" key="1">
    <source>
        <dbReference type="EMBL" id="GJT23910.1"/>
    </source>
</evidence>
<keyword evidence="2" id="KW-1185">Reference proteome</keyword>
<sequence>MSSIGQWGAIQFEVFMEYLVNISKRRSLWSLNEDILKITILTTNTLYPSRKIRRIHQGRYGVSIPALTKDHKGNKSNMLYPGKAILRIQAICEYNILEDIKRSTYSKKLQYAVSNTLDMPYRHRLQTP</sequence>
<dbReference type="Proteomes" id="UP001151760">
    <property type="component" value="Unassembled WGS sequence"/>
</dbReference>
<accession>A0ABQ5CA55</accession>
<comment type="caution">
    <text evidence="1">The sequence shown here is derived from an EMBL/GenBank/DDBJ whole genome shotgun (WGS) entry which is preliminary data.</text>
</comment>
<evidence type="ECO:0000313" key="2">
    <source>
        <dbReference type="Proteomes" id="UP001151760"/>
    </source>
</evidence>
<reference evidence="1" key="2">
    <citation type="submission" date="2022-01" db="EMBL/GenBank/DDBJ databases">
        <authorList>
            <person name="Yamashiro T."/>
            <person name="Shiraishi A."/>
            <person name="Satake H."/>
            <person name="Nakayama K."/>
        </authorList>
    </citation>
    <scope>NUCLEOTIDE SEQUENCE</scope>
</reference>
<protein>
    <submittedName>
        <fullName evidence="1">Uncharacterized protein</fullName>
    </submittedName>
</protein>
<reference evidence="1" key="1">
    <citation type="journal article" date="2022" name="Int. J. Mol. Sci.">
        <title>Draft Genome of Tanacetum Coccineum: Genomic Comparison of Closely Related Tanacetum-Family Plants.</title>
        <authorList>
            <person name="Yamashiro T."/>
            <person name="Shiraishi A."/>
            <person name="Nakayama K."/>
            <person name="Satake H."/>
        </authorList>
    </citation>
    <scope>NUCLEOTIDE SEQUENCE</scope>
</reference>
<proteinExistence type="predicted"/>
<organism evidence="1 2">
    <name type="scientific">Tanacetum coccineum</name>
    <dbReference type="NCBI Taxonomy" id="301880"/>
    <lineage>
        <taxon>Eukaryota</taxon>
        <taxon>Viridiplantae</taxon>
        <taxon>Streptophyta</taxon>
        <taxon>Embryophyta</taxon>
        <taxon>Tracheophyta</taxon>
        <taxon>Spermatophyta</taxon>
        <taxon>Magnoliopsida</taxon>
        <taxon>eudicotyledons</taxon>
        <taxon>Gunneridae</taxon>
        <taxon>Pentapetalae</taxon>
        <taxon>asterids</taxon>
        <taxon>campanulids</taxon>
        <taxon>Asterales</taxon>
        <taxon>Asteraceae</taxon>
        <taxon>Asteroideae</taxon>
        <taxon>Anthemideae</taxon>
        <taxon>Anthemidinae</taxon>
        <taxon>Tanacetum</taxon>
    </lineage>
</organism>
<gene>
    <name evidence="1" type="ORF">Tco_0893847</name>
</gene>
<name>A0ABQ5CA55_9ASTR</name>
<dbReference type="EMBL" id="BQNB010014093">
    <property type="protein sequence ID" value="GJT23910.1"/>
    <property type="molecule type" value="Genomic_DNA"/>
</dbReference>